<reference evidence="2 3" key="1">
    <citation type="submission" date="2019-12" db="EMBL/GenBank/DDBJ databases">
        <title>A genome sequence resource for the geographically widespread anthracnose pathogen Colletotrichum asianum.</title>
        <authorList>
            <person name="Meng Y."/>
        </authorList>
    </citation>
    <scope>NUCLEOTIDE SEQUENCE [LARGE SCALE GENOMIC DNA]</scope>
    <source>
        <strain evidence="2 3">ICMP 18580</strain>
    </source>
</reference>
<protein>
    <submittedName>
        <fullName evidence="2">Uncharacterized protein</fullName>
    </submittedName>
</protein>
<evidence type="ECO:0000256" key="1">
    <source>
        <dbReference type="SAM" id="MobiDB-lite"/>
    </source>
</evidence>
<feature type="region of interest" description="Disordered" evidence="1">
    <location>
        <begin position="36"/>
        <end position="58"/>
    </location>
</feature>
<organism evidence="2 3">
    <name type="scientific">Colletotrichum asianum</name>
    <dbReference type="NCBI Taxonomy" id="702518"/>
    <lineage>
        <taxon>Eukaryota</taxon>
        <taxon>Fungi</taxon>
        <taxon>Dikarya</taxon>
        <taxon>Ascomycota</taxon>
        <taxon>Pezizomycotina</taxon>
        <taxon>Sordariomycetes</taxon>
        <taxon>Hypocreomycetidae</taxon>
        <taxon>Glomerellales</taxon>
        <taxon>Glomerellaceae</taxon>
        <taxon>Colletotrichum</taxon>
        <taxon>Colletotrichum gloeosporioides species complex</taxon>
    </lineage>
</organism>
<gene>
    <name evidence="2" type="ORF">GQ607_015712</name>
</gene>
<sequence>MSAPNITSPSRHGTQVCRRVAGPRAGASVPWLRCRAPPFAPPWNSQTLPGRNPGPGEM</sequence>
<dbReference type="AlphaFoldDB" id="A0A8H3W0G7"/>
<evidence type="ECO:0000313" key="3">
    <source>
        <dbReference type="Proteomes" id="UP000434172"/>
    </source>
</evidence>
<name>A0A8H3W0G7_9PEZI</name>
<proteinExistence type="predicted"/>
<dbReference type="EMBL" id="WOWK01000139">
    <property type="protein sequence ID" value="KAF0317052.1"/>
    <property type="molecule type" value="Genomic_DNA"/>
</dbReference>
<comment type="caution">
    <text evidence="2">The sequence shown here is derived from an EMBL/GenBank/DDBJ whole genome shotgun (WGS) entry which is preliminary data.</text>
</comment>
<evidence type="ECO:0000313" key="2">
    <source>
        <dbReference type="EMBL" id="KAF0317052.1"/>
    </source>
</evidence>
<keyword evidence="3" id="KW-1185">Reference proteome</keyword>
<accession>A0A8H3W0G7</accession>
<dbReference type="Proteomes" id="UP000434172">
    <property type="component" value="Unassembled WGS sequence"/>
</dbReference>
<dbReference type="OrthoDB" id="10614360at2759"/>